<dbReference type="EMBL" id="CP028136">
    <property type="protein sequence ID" value="AVR46890.1"/>
    <property type="molecule type" value="Genomic_DNA"/>
</dbReference>
<dbReference type="Proteomes" id="UP000241507">
    <property type="component" value="Chromosome"/>
</dbReference>
<dbReference type="PANTHER" id="PTHR21485:SF6">
    <property type="entry name" value="N-ACYLNEURAMINATE CYTIDYLYLTRANSFERASE-RELATED"/>
    <property type="match status" value="1"/>
</dbReference>
<dbReference type="GO" id="GO:0008781">
    <property type="term" value="F:N-acylneuraminate cytidylyltransferase activity"/>
    <property type="evidence" value="ECO:0007669"/>
    <property type="project" value="TreeGrafter"/>
</dbReference>
<keyword evidence="2" id="KW-1185">Reference proteome</keyword>
<dbReference type="Pfam" id="PF02348">
    <property type="entry name" value="CTP_transf_3"/>
    <property type="match status" value="1"/>
</dbReference>
<sequence length="226" mass="26528">MSLALFIPVRKGSERVKEKNTRKFSDIPGGLLELKLNQLLKITSFTEIIISTNDPQCIEIAEGFKEKLSSLKIVQRPEELSSSETKLTDLIKYIPQITQCEHILWSHVTSPFCQAENYRDAIEKFRNLENHDSLMSVECKKEFFWDRKKKRLANAKGNQVWPRSQDLEEIYQVNSAIFLASRKFYENGNRIGKDPFLYEMNKLDSWDIDTDLDFKLAEAIYEKFYR</sequence>
<dbReference type="SUPFAM" id="SSF53448">
    <property type="entry name" value="Nucleotide-diphospho-sugar transferases"/>
    <property type="match status" value="1"/>
</dbReference>
<dbReference type="PANTHER" id="PTHR21485">
    <property type="entry name" value="HAD SUPERFAMILY MEMBERS CMAS AND KDSC"/>
    <property type="match status" value="1"/>
</dbReference>
<organism evidence="1 2">
    <name type="scientific">Christiangramia fulva</name>
    <dbReference type="NCBI Taxonomy" id="2126553"/>
    <lineage>
        <taxon>Bacteria</taxon>
        <taxon>Pseudomonadati</taxon>
        <taxon>Bacteroidota</taxon>
        <taxon>Flavobacteriia</taxon>
        <taxon>Flavobacteriales</taxon>
        <taxon>Flavobacteriaceae</taxon>
        <taxon>Christiangramia</taxon>
    </lineage>
</organism>
<name>A0A2R3Z9G9_9FLAO</name>
<dbReference type="KEGG" id="grs:C7S20_17385"/>
<keyword evidence="1" id="KW-0548">Nucleotidyltransferase</keyword>
<evidence type="ECO:0000313" key="1">
    <source>
        <dbReference type="EMBL" id="AVR46890.1"/>
    </source>
</evidence>
<dbReference type="InterPro" id="IPR050793">
    <property type="entry name" value="CMP-NeuNAc_synthase"/>
</dbReference>
<reference evidence="2" key="1">
    <citation type="submission" date="2018-03" db="EMBL/GenBank/DDBJ databases">
        <title>Gramella fulva sp. nov., isolated from a dry surface of tidal flat.</title>
        <authorList>
            <person name="Hwang S.H."/>
            <person name="Hwang W.M."/>
            <person name="Kang K."/>
            <person name="Ahn T.-Y."/>
        </authorList>
    </citation>
    <scope>NUCLEOTIDE SEQUENCE [LARGE SCALE GENOMIC DNA]</scope>
    <source>
        <strain evidence="2">SH35</strain>
    </source>
</reference>
<keyword evidence="1" id="KW-0808">Transferase</keyword>
<dbReference type="InterPro" id="IPR003329">
    <property type="entry name" value="Cytidylyl_trans"/>
</dbReference>
<dbReference type="RefSeq" id="WP_107013661.1">
    <property type="nucleotide sequence ID" value="NZ_CP028136.1"/>
</dbReference>
<gene>
    <name evidence="1" type="ORF">C7S20_17385</name>
</gene>
<dbReference type="OrthoDB" id="9805604at2"/>
<dbReference type="InterPro" id="IPR029044">
    <property type="entry name" value="Nucleotide-diphossugar_trans"/>
</dbReference>
<dbReference type="Gene3D" id="3.90.550.10">
    <property type="entry name" value="Spore Coat Polysaccharide Biosynthesis Protein SpsA, Chain A"/>
    <property type="match status" value="1"/>
</dbReference>
<evidence type="ECO:0000313" key="2">
    <source>
        <dbReference type="Proteomes" id="UP000241507"/>
    </source>
</evidence>
<dbReference type="AlphaFoldDB" id="A0A2R3Z9G9"/>
<proteinExistence type="predicted"/>
<accession>A0A2R3Z9G9</accession>
<protein>
    <submittedName>
        <fullName evidence="1">Acylneuraminate cytidylyltransferase</fullName>
    </submittedName>
</protein>